<feature type="binding site" evidence="14">
    <location>
        <position position="388"/>
    </location>
    <ligand>
        <name>Mg(2+)</name>
        <dbReference type="ChEBI" id="CHEBI:18420"/>
    </ligand>
</feature>
<proteinExistence type="inferred from homology"/>
<dbReference type="SUPFAM" id="SSF56059">
    <property type="entry name" value="Glutathione synthetase ATP-binding domain-like"/>
    <property type="match status" value="1"/>
</dbReference>
<feature type="binding site" evidence="13">
    <location>
        <begin position="384"/>
        <end position="393"/>
    </location>
    <ligand>
        <name>ATP</name>
        <dbReference type="ChEBI" id="CHEBI:30616"/>
    </ligand>
</feature>
<feature type="binding site" evidence="14">
    <location>
        <position position="147"/>
    </location>
    <ligand>
        <name>Mg(2+)</name>
        <dbReference type="ChEBI" id="CHEBI:18420"/>
    </ligand>
</feature>
<keyword evidence="7 12" id="KW-0479">Metal-binding</keyword>
<dbReference type="PIRSF" id="PIRSF001558">
    <property type="entry name" value="GSHase"/>
    <property type="match status" value="1"/>
</dbReference>
<dbReference type="PANTHER" id="PTHR11130">
    <property type="entry name" value="GLUTATHIONE SYNTHETASE"/>
    <property type="match status" value="1"/>
</dbReference>
<evidence type="ECO:0000256" key="4">
    <source>
        <dbReference type="ARBA" id="ARBA00020821"/>
    </source>
</evidence>
<keyword evidence="9 12" id="KW-0067">ATP-binding</keyword>
<dbReference type="InterPro" id="IPR004887">
    <property type="entry name" value="GSH_synth_subst-bd"/>
</dbReference>
<organism evidence="16 17">
    <name type="scientific">Echinococcus multilocularis</name>
    <name type="common">Fox tapeworm</name>
    <dbReference type="NCBI Taxonomy" id="6211"/>
    <lineage>
        <taxon>Eukaryota</taxon>
        <taxon>Metazoa</taxon>
        <taxon>Spiralia</taxon>
        <taxon>Lophotrochozoa</taxon>
        <taxon>Platyhelminthes</taxon>
        <taxon>Cestoda</taxon>
        <taxon>Eucestoda</taxon>
        <taxon>Cyclophyllidea</taxon>
        <taxon>Taeniidae</taxon>
        <taxon>Echinococcus</taxon>
    </lineage>
</organism>
<feature type="domain" description="Glutathione synthase substrate-binding" evidence="15">
    <location>
        <begin position="213"/>
        <end position="316"/>
    </location>
</feature>
<evidence type="ECO:0000256" key="13">
    <source>
        <dbReference type="PIRSR" id="PIRSR001558-1"/>
    </source>
</evidence>
<dbReference type="Gene3D" id="3.30.470.20">
    <property type="entry name" value="ATP-grasp fold, B domain"/>
    <property type="match status" value="1"/>
</dbReference>
<accession>A0A068YBB2</accession>
<feature type="binding site" evidence="13">
    <location>
        <position position="145"/>
    </location>
    <ligand>
        <name>ATP</name>
        <dbReference type="ChEBI" id="CHEBI:30616"/>
    </ligand>
</feature>
<keyword evidence="17" id="KW-1185">Reference proteome</keyword>
<dbReference type="Proteomes" id="UP000017246">
    <property type="component" value="Unassembled WGS sequence"/>
</dbReference>
<evidence type="ECO:0000256" key="12">
    <source>
        <dbReference type="PIRNR" id="PIRNR001558"/>
    </source>
</evidence>
<feature type="binding site" evidence="13">
    <location>
        <position position="471"/>
    </location>
    <ligand>
        <name>substrate</name>
    </ligand>
</feature>
<dbReference type="Pfam" id="PF03199">
    <property type="entry name" value="GSH_synthase"/>
    <property type="match status" value="1"/>
</dbReference>
<dbReference type="UniPathway" id="UPA00142">
    <property type="reaction ID" value="UER00210"/>
</dbReference>
<name>A0A068YBB2_ECHMU</name>
<dbReference type="InterPro" id="IPR014709">
    <property type="entry name" value="Glutathione_synthase_C_euk"/>
</dbReference>
<dbReference type="EC" id="6.3.2.3" evidence="3 12"/>
<dbReference type="Gene3D" id="3.30.1490.80">
    <property type="match status" value="1"/>
</dbReference>
<dbReference type="eggNOG" id="KOG0021">
    <property type="taxonomic scope" value="Eukaryota"/>
</dbReference>
<evidence type="ECO:0000256" key="3">
    <source>
        <dbReference type="ARBA" id="ARBA00012214"/>
    </source>
</evidence>
<dbReference type="PANTHER" id="PTHR11130:SF0">
    <property type="entry name" value="GLUTATHIONE SYNTHETASE"/>
    <property type="match status" value="1"/>
</dbReference>
<dbReference type="OMA" id="NGLVMYP"/>
<evidence type="ECO:0000256" key="2">
    <source>
        <dbReference type="ARBA" id="ARBA00010385"/>
    </source>
</evidence>
<dbReference type="AlphaFoldDB" id="A0A068YBB2"/>
<dbReference type="GO" id="GO:0004363">
    <property type="term" value="F:glutathione synthase activity"/>
    <property type="evidence" value="ECO:0007669"/>
    <property type="project" value="UniProtKB-UniRule"/>
</dbReference>
<feature type="binding site" evidence="13">
    <location>
        <position position="319"/>
    </location>
    <ligand>
        <name>ATP</name>
        <dbReference type="ChEBI" id="CHEBI:30616"/>
    </ligand>
</feature>
<dbReference type="InterPro" id="IPR005615">
    <property type="entry name" value="Glutathione_synthase"/>
</dbReference>
<dbReference type="GO" id="GO:0043295">
    <property type="term" value="F:glutathione binding"/>
    <property type="evidence" value="ECO:0007669"/>
    <property type="project" value="UniProtKB-UniRule"/>
</dbReference>
<feature type="binding site" evidence="13">
    <location>
        <position position="473"/>
    </location>
    <ligand>
        <name>ATP</name>
        <dbReference type="ChEBI" id="CHEBI:30616"/>
    </ligand>
</feature>
<dbReference type="EMBL" id="LN902843">
    <property type="protein sequence ID" value="CDS39479.1"/>
    <property type="molecule type" value="Genomic_DNA"/>
</dbReference>
<dbReference type="Gene3D" id="1.10.1080.10">
    <property type="entry name" value="Glutathione Synthetase, Chain A, domain 3"/>
    <property type="match status" value="1"/>
</dbReference>
<sequence>MSSAVRMSDIESLLSKFSEQELKDWLWNFSDFAALNGVLKQNSDGAIMTLQHTFLPSPYPQVQFEEAVDIQRSFNSLFLSVASDYEFLESTFKPVIFQDEYVSNLWRIYQLDHELGPVQPLKLSLNRSDYMLHSAFPGCPLKQVEMNFIAVSFGGVAERLVKVHQMRLNQLLGANAPKLPACPSATKFGSAIARAVEEYVKSSAHLQRTSLPAILVVVSEAETNIYDQRSIEEAVLYANASLRLLRRTFAELAEPTGRVNVEEAAGRLFVDGYEIALIYYRTGYAPSHFDEEAWRTKLRLERSLAIKCPSIDYLLANMKLVQTALAAGPTVLSRFGVSPQTAERLAATFARQTVLSTDFHFADPAIIDQMVEECRRQPDKFVLKPQREGGGNNIFGADIVRKLDKVMGKLEANAYILMEKLEPPIVENCVVGIEYPSPLRRQMISELGIYGVLLSRGTDELENHEAGHLLRTKLLGINEGGVVTGFANLDTPLLLPPPSENPLSFNALLTGLH</sequence>
<evidence type="ECO:0000313" key="16">
    <source>
        <dbReference type="EMBL" id="CDS39479.1"/>
    </source>
</evidence>
<dbReference type="OrthoDB" id="2020073at2759"/>
<dbReference type="Gene3D" id="3.40.50.1760">
    <property type="entry name" value="Glutathione synthase, substrate-binding domain superfamily, eukaryotic"/>
    <property type="match status" value="1"/>
</dbReference>
<feature type="binding site" evidence="13">
    <location>
        <position position="228"/>
    </location>
    <ligand>
        <name>substrate</name>
    </ligand>
</feature>
<dbReference type="Gene3D" id="3.30.1490.50">
    <property type="match status" value="1"/>
</dbReference>
<evidence type="ECO:0000256" key="1">
    <source>
        <dbReference type="ARBA" id="ARBA00004965"/>
    </source>
</evidence>
<comment type="catalytic activity">
    <reaction evidence="11">
        <text>gamma-L-glutamyl-L-cysteine + glycine + ATP = glutathione + ADP + phosphate + H(+)</text>
        <dbReference type="Rhea" id="RHEA:13557"/>
        <dbReference type="ChEBI" id="CHEBI:15378"/>
        <dbReference type="ChEBI" id="CHEBI:30616"/>
        <dbReference type="ChEBI" id="CHEBI:43474"/>
        <dbReference type="ChEBI" id="CHEBI:57305"/>
        <dbReference type="ChEBI" id="CHEBI:57925"/>
        <dbReference type="ChEBI" id="CHEBI:58173"/>
        <dbReference type="ChEBI" id="CHEBI:456216"/>
        <dbReference type="EC" id="6.3.2.3"/>
    </reaction>
    <physiologicalReaction direction="left-to-right" evidence="11">
        <dbReference type="Rhea" id="RHEA:13558"/>
    </physiologicalReaction>
</comment>
<evidence type="ECO:0000256" key="14">
    <source>
        <dbReference type="PIRSR" id="PIRSR001558-2"/>
    </source>
</evidence>
<dbReference type="SUPFAM" id="SSF52440">
    <property type="entry name" value="PreATP-grasp domain"/>
    <property type="match status" value="1"/>
</dbReference>
<keyword evidence="5 12" id="KW-0436">Ligase</keyword>
<comment type="similarity">
    <text evidence="2 12">Belongs to the eukaryotic GSH synthase family.</text>
</comment>
<dbReference type="InterPro" id="IPR037013">
    <property type="entry name" value="GSH-S_sub-bd_sf"/>
</dbReference>
<protein>
    <recommendedName>
        <fullName evidence="4 12">Glutathione synthetase</fullName>
        <shortName evidence="12">GSH-S</shortName>
        <ecNumber evidence="3 12">6.3.2.3</ecNumber>
    </recommendedName>
</protein>
<evidence type="ECO:0000259" key="15">
    <source>
        <dbReference type="Pfam" id="PF03199"/>
    </source>
</evidence>
<dbReference type="NCBIfam" id="TIGR01986">
    <property type="entry name" value="glut_syn_euk"/>
    <property type="match status" value="1"/>
</dbReference>
<dbReference type="GO" id="GO:0005524">
    <property type="term" value="F:ATP binding"/>
    <property type="evidence" value="ECO:0007669"/>
    <property type="project" value="UniProtKB-UniRule"/>
</dbReference>
<evidence type="ECO:0000256" key="6">
    <source>
        <dbReference type="ARBA" id="ARBA00022684"/>
    </source>
</evidence>
<comment type="pathway">
    <text evidence="1 12">Sulfur metabolism; glutathione biosynthesis; glutathione from L-cysteine and L-glutamate: step 2/2.</text>
</comment>
<keyword evidence="10 12" id="KW-0460">Magnesium</keyword>
<dbReference type="GO" id="GO:0000287">
    <property type="term" value="F:magnesium ion binding"/>
    <property type="evidence" value="ECO:0007669"/>
    <property type="project" value="UniProtKB-UniRule"/>
</dbReference>
<dbReference type="InterPro" id="IPR014042">
    <property type="entry name" value="Glutathione_synthase_a-hlx"/>
</dbReference>
<feature type="binding site" evidence="13">
    <location>
        <position position="479"/>
    </location>
    <ligand>
        <name>ATP</name>
        <dbReference type="ChEBI" id="CHEBI:30616"/>
    </ligand>
</feature>
<dbReference type="STRING" id="6211.A0A068YBB2"/>
<keyword evidence="6 12" id="KW-0317">Glutathione biosynthesis</keyword>
<evidence type="ECO:0000256" key="7">
    <source>
        <dbReference type="ARBA" id="ARBA00022723"/>
    </source>
</evidence>
<dbReference type="GO" id="GO:0005829">
    <property type="term" value="C:cytosol"/>
    <property type="evidence" value="ECO:0007669"/>
    <property type="project" value="TreeGrafter"/>
</dbReference>
<feature type="binding site" evidence="14">
    <location>
        <position position="145"/>
    </location>
    <ligand>
        <name>Mg(2+)</name>
        <dbReference type="ChEBI" id="CHEBI:18420"/>
    </ligand>
</feature>
<reference evidence="16" key="1">
    <citation type="journal article" date="2013" name="Nature">
        <title>The genomes of four tapeworm species reveal adaptations to parasitism.</title>
        <authorList>
            <person name="Tsai I.J."/>
            <person name="Zarowiecki M."/>
            <person name="Holroyd N."/>
            <person name="Garciarrubio A."/>
            <person name="Sanchez-Flores A."/>
            <person name="Brooks K.L."/>
            <person name="Tracey A."/>
            <person name="Bobes R.J."/>
            <person name="Fragoso G."/>
            <person name="Sciutto E."/>
            <person name="Aslett M."/>
            <person name="Beasley H."/>
            <person name="Bennett H.M."/>
            <person name="Cai J."/>
            <person name="Camicia F."/>
            <person name="Clark R."/>
            <person name="Cucher M."/>
            <person name="De Silva N."/>
            <person name="Day T.A."/>
            <person name="Deplazes P."/>
            <person name="Estrada K."/>
            <person name="Fernandez C."/>
            <person name="Holland P.W."/>
            <person name="Hou J."/>
            <person name="Hu S."/>
            <person name="Huckvale T."/>
            <person name="Hung S.S."/>
            <person name="Kamenetzky L."/>
            <person name="Keane J.A."/>
            <person name="Kiss F."/>
            <person name="Koziol U."/>
            <person name="Lambert O."/>
            <person name="Liu K."/>
            <person name="Luo X."/>
            <person name="Luo Y."/>
            <person name="Macchiaroli N."/>
            <person name="Nichol S."/>
            <person name="Paps J."/>
            <person name="Parkinson J."/>
            <person name="Pouchkina-Stantcheva N."/>
            <person name="Riddiford N."/>
            <person name="Rosenzvit M."/>
            <person name="Salinas G."/>
            <person name="Wasmuth J.D."/>
            <person name="Zamanian M."/>
            <person name="Zheng Y."/>
            <person name="Cai X."/>
            <person name="Soberon X."/>
            <person name="Olson P.D."/>
            <person name="Laclette J.P."/>
            <person name="Brehm K."/>
            <person name="Berriman M."/>
            <person name="Garciarrubio A."/>
            <person name="Bobes R.J."/>
            <person name="Fragoso G."/>
            <person name="Sanchez-Flores A."/>
            <person name="Estrada K."/>
            <person name="Cevallos M.A."/>
            <person name="Morett E."/>
            <person name="Gonzalez V."/>
            <person name="Portillo T."/>
            <person name="Ochoa-Leyva A."/>
            <person name="Jose M.V."/>
            <person name="Sciutto E."/>
            <person name="Landa A."/>
            <person name="Jimenez L."/>
            <person name="Valdes V."/>
            <person name="Carrero J.C."/>
            <person name="Larralde C."/>
            <person name="Morales-Montor J."/>
            <person name="Limon-Lason J."/>
            <person name="Soberon X."/>
            <person name="Laclette J.P."/>
        </authorList>
    </citation>
    <scope>NUCLEOTIDE SEQUENCE [LARGE SCALE GENOMIC DNA]</scope>
</reference>
<dbReference type="InterPro" id="IPR016185">
    <property type="entry name" value="PreATP-grasp_dom_sf"/>
</dbReference>
<evidence type="ECO:0000313" key="17">
    <source>
        <dbReference type="Proteomes" id="UP000017246"/>
    </source>
</evidence>
<dbReference type="Pfam" id="PF03917">
    <property type="entry name" value="GSH_synth_ATP"/>
    <property type="match status" value="1"/>
</dbReference>
<comment type="cofactor">
    <cofactor evidence="12 14">
        <name>Mg(2+)</name>
        <dbReference type="ChEBI" id="CHEBI:18420"/>
    </cofactor>
    <text evidence="12 14">Binds 1 Mg(2+) ion per subunit.</text>
</comment>
<evidence type="ECO:0000256" key="9">
    <source>
        <dbReference type="ARBA" id="ARBA00022840"/>
    </source>
</evidence>
<gene>
    <name evidence="16" type="ORF">EmuJ_000700600</name>
</gene>
<feature type="binding site" evidence="13">
    <location>
        <position position="127"/>
    </location>
    <ligand>
        <name>substrate</name>
    </ligand>
</feature>
<evidence type="ECO:0000256" key="10">
    <source>
        <dbReference type="ARBA" id="ARBA00022842"/>
    </source>
</evidence>
<reference evidence="16" key="2">
    <citation type="submission" date="2015-11" db="EMBL/GenBank/DDBJ databases">
        <authorList>
            <person name="Zhang Y."/>
            <person name="Guo Z."/>
        </authorList>
    </citation>
    <scope>NUCLEOTIDE SEQUENCE</scope>
</reference>
<keyword evidence="8 12" id="KW-0547">Nucleotide-binding</keyword>
<evidence type="ECO:0000256" key="8">
    <source>
        <dbReference type="ARBA" id="ARBA00022741"/>
    </source>
</evidence>
<dbReference type="InterPro" id="IPR014049">
    <property type="entry name" value="Glutathione_synthase_N_euk"/>
</dbReference>
<evidence type="ECO:0000256" key="11">
    <source>
        <dbReference type="ARBA" id="ARBA00048871"/>
    </source>
</evidence>
<evidence type="ECO:0000256" key="5">
    <source>
        <dbReference type="ARBA" id="ARBA00022598"/>
    </source>
</evidence>
<feature type="binding site" evidence="13">
    <location>
        <position position="446"/>
    </location>
    <ligand>
        <name>ATP</name>
        <dbReference type="ChEBI" id="CHEBI:30616"/>
    </ligand>
</feature>